<reference evidence="3 7" key="9">
    <citation type="journal article" date="2007" name="Science">
        <title>The Release 5.1 annotation of Drosophila melanogaster heterochromatin.</title>
        <authorList>
            <person name="Smith C.D."/>
            <person name="Shu S."/>
            <person name="Mungall C.J."/>
            <person name="Karpen G.H."/>
        </authorList>
    </citation>
    <scope>NUCLEOTIDE SEQUENCE [LARGE SCALE GENOMIC DNA]</scope>
    <source>
        <strain evidence="7">Berkeley</strain>
    </source>
</reference>
<sequence length="265" mass="29930">MFQLKVLLYYAIIAIVINASPSGCEETDRVVCQLEDPRNQCGPFCLEALMPLIGHIAQHQEQWKTCKLQEIQAQQRDIEKEIESQKTSLTESWKKIIAEDIENRTNRSELKMEGQLSDLQEALTSITTSLKNMSAKINILHRFKRIGSRYLHIEDIVQQNWTSALSACQKMGGNLASIINEADFNAIVSQLSKDNTYMIGISDLAEKGVFISVSSGKRAPFLKWNPGEPLYEHVDQRCVSIHNGGMWVASCTSDFKYICEANENV</sequence>
<evidence type="ECO:0000313" key="4">
    <source>
        <dbReference type="EMBL" id="AAY34943.1"/>
    </source>
</evidence>
<dbReference type="OrthoDB" id="7357196at2759"/>
<dbReference type="InterPro" id="IPR016187">
    <property type="entry name" value="CTDL_fold"/>
</dbReference>
<dbReference type="SMART" id="SM00034">
    <property type="entry name" value="CLECT"/>
    <property type="match status" value="1"/>
</dbReference>
<dbReference type="eggNOG" id="KOG4297">
    <property type="taxonomic scope" value="Eukaryota"/>
</dbReference>
<reference evidence="4" key="7">
    <citation type="submission" date="2005-04" db="EMBL/GenBank/DDBJ databases">
        <title>Identification of three Drosophila genes specifically expressed in embryonic and larval blood cells.</title>
        <authorList>
            <person name="Bailey U.-M."/>
        </authorList>
    </citation>
    <scope>NUCLEOTIDE SEQUENCE</scope>
    <source>
        <strain evidence="4">Oregon R</strain>
    </source>
</reference>
<dbReference type="PROSITE" id="PS50041">
    <property type="entry name" value="C_TYPE_LECTIN_2"/>
    <property type="match status" value="1"/>
</dbReference>
<keyword evidence="1" id="KW-0732">Signal</keyword>
<dbReference type="BioGRID-ORCS" id="53542">
    <property type="hits" value="1 hit in 3 CRISPR screens"/>
</dbReference>
<dbReference type="Pfam" id="PF00059">
    <property type="entry name" value="Lectin_C"/>
    <property type="match status" value="1"/>
</dbReference>
<reference evidence="3" key="14">
    <citation type="submission" date="2022-11" db="EMBL/GenBank/DDBJ databases">
        <title>Drosophila melanogaster release 4 sequence.</title>
        <authorList>
            <consortium name="Berkeley Drosophila Genome Project"/>
            <person name="Celniker S."/>
            <person name="Carlson J."/>
            <person name="Wan K."/>
            <person name="Pfeiffer B."/>
            <person name="Frise E."/>
            <person name="George R."/>
            <person name="Hoskins R."/>
            <person name="Stapleton M."/>
            <person name="Pacleb J."/>
            <person name="Park S."/>
            <person name="Svirskas R."/>
            <person name="Smith E."/>
            <person name="Yu C."/>
            <person name="Rubin G."/>
        </authorList>
    </citation>
    <scope>NUCLEOTIDE SEQUENCE</scope>
</reference>
<dbReference type="InterPro" id="IPR050111">
    <property type="entry name" value="C-type_lectin/snaclec_domain"/>
</dbReference>
<evidence type="ECO:0000313" key="3">
    <source>
        <dbReference type="EMBL" id="AAF52570.2"/>
    </source>
</evidence>
<dbReference type="InterPro" id="IPR001304">
    <property type="entry name" value="C-type_lectin-like"/>
</dbReference>
<dbReference type="GO" id="GO:0005534">
    <property type="term" value="F:galactose binding"/>
    <property type="evidence" value="ECO:0000250"/>
    <property type="project" value="FlyBase"/>
</dbReference>
<dbReference type="PANTHER" id="PTHR22803">
    <property type="entry name" value="MANNOSE, PHOSPHOLIPASE, LECTIN RECEPTOR RELATED"/>
    <property type="match status" value="1"/>
</dbReference>
<dbReference type="EMBL" id="DQ016302">
    <property type="protein sequence ID" value="AAY34943.1"/>
    <property type="molecule type" value="mRNA"/>
</dbReference>
<dbReference type="CTD" id="53542"/>
<dbReference type="InParanoid" id="Q9VLW1"/>
<feature type="chain" id="PRO_5015100430" evidence="1">
    <location>
        <begin position="20"/>
        <end position="265"/>
    </location>
</feature>
<proteinExistence type="evidence at protein level"/>
<keyword evidence="8" id="KW-1267">Proteomics identification</keyword>
<dbReference type="HOGENOM" id="CLU_1105006_0_0_1"/>
<gene>
    <name evidence="3 6" type="primary">lectin-28C</name>
    <name evidence="3" type="synonym">AC 004723A</name>
    <name evidence="3" type="synonym">AC004723a</name>
    <name evidence="3" type="synonym">Dmel\CG7106</name>
    <name evidence="3 6" type="ORF">CG7106</name>
    <name evidence="3" type="ORF">Dmel_CG7106</name>
</gene>
<dbReference type="KEGG" id="dme:Dmel_CG7106"/>
<reference evidence="3 7" key="1">
    <citation type="journal article" date="2000" name="Science">
        <title>The genome sequence of Drosophila melanogaster.</title>
        <authorList>
            <person name="Adams M.D."/>
            <person name="Celniker S.E."/>
            <person name="Holt R.A."/>
            <person name="Evans C.A."/>
            <person name="Gocayne J.D."/>
            <person name="Amanatides P.G."/>
            <person name="Scherer S.E."/>
            <person name="Li P.W."/>
            <person name="Hoskins R.A."/>
            <person name="Galle R.F."/>
            <person name="George R.A."/>
            <person name="Lewis S.E."/>
            <person name="Richards S."/>
            <person name="Ashburner M."/>
            <person name="Henderson S.N."/>
            <person name="Sutton G.G."/>
            <person name="Wortman J.R."/>
            <person name="Yandell M.D."/>
            <person name="Zhang Q."/>
            <person name="Chen L.X."/>
            <person name="Brandon R.C."/>
            <person name="Rogers Y.H."/>
            <person name="Blazej R.G."/>
            <person name="Champe M."/>
            <person name="Pfeiffer B.D."/>
            <person name="Wan K.H."/>
            <person name="Doyle C."/>
            <person name="Baxter E.G."/>
            <person name="Helt G."/>
            <person name="Nelson C.R."/>
            <person name="Gabor G.L."/>
            <person name="Abril J.F."/>
            <person name="Agbayani A."/>
            <person name="An H.J."/>
            <person name="Andrews-Pfannkoch C."/>
            <person name="Baldwin D."/>
            <person name="Ballew R.M."/>
            <person name="Basu A."/>
            <person name="Baxendale J."/>
            <person name="Bayraktaroglu L."/>
            <person name="Beasley E.M."/>
            <person name="Beeson K.Y."/>
            <person name="Benos P.V."/>
            <person name="Berman B.P."/>
            <person name="Bhandari D."/>
            <person name="Bolshakov S."/>
            <person name="Borkova D."/>
            <person name="Botchan M.R."/>
            <person name="Bouck J."/>
            <person name="Brokstein P."/>
            <person name="Brottier P."/>
            <person name="Burtis K.C."/>
            <person name="Busam D.A."/>
            <person name="Butler H."/>
            <person name="Cadieu E."/>
            <person name="Center A."/>
            <person name="Chandra I."/>
            <person name="Cherry J.M."/>
            <person name="Cawley S."/>
            <person name="Dahlke C."/>
            <person name="Davenport L.B."/>
            <person name="Davies P."/>
            <person name="de Pablos B."/>
            <person name="Delcher A."/>
            <person name="Deng Z."/>
            <person name="Mays A.D."/>
            <person name="Dew I."/>
            <person name="Dietz S.M."/>
            <person name="Dodson K."/>
            <person name="Doup L.E."/>
            <person name="Downes M."/>
            <person name="Dugan-Rocha S."/>
            <person name="Dunkov B.C."/>
            <person name="Dunn P."/>
            <person name="Durbin K.J."/>
            <person name="Evangelista C.C."/>
            <person name="Ferraz C."/>
            <person name="Ferriera S."/>
            <person name="Fleischmann W."/>
            <person name="Fosler C."/>
            <person name="Gabrielian A.E."/>
            <person name="Garg N.S."/>
            <person name="Gelbart W.M."/>
            <person name="Glasser K."/>
            <person name="Glodek A."/>
            <person name="Gong F."/>
            <person name="Gorrell J.H."/>
            <person name="Gu Z."/>
            <person name="Guan P."/>
            <person name="Harris M."/>
            <person name="Harris N.L."/>
            <person name="Harvey D."/>
            <person name="Heiman T.J."/>
            <person name="Hernandez J.R."/>
            <person name="Houck J."/>
            <person name="Hostin D."/>
            <person name="Houston K.A."/>
            <person name="Howland T.J."/>
            <person name="Wei M.H."/>
            <person name="Ibegwam C."/>
            <person name="Jalali M."/>
            <person name="Kalush F."/>
            <person name="Karpen G.H."/>
            <person name="Ke Z."/>
            <person name="Kennison J.A."/>
            <person name="Ketchum K.A."/>
            <person name="Kimmel B.E."/>
            <person name="Kodira C.D."/>
            <person name="Kraft C."/>
            <person name="Kravitz S."/>
            <person name="Kulp D."/>
            <person name="Lai Z."/>
            <person name="Lasko P."/>
            <person name="Lei Y."/>
            <person name="Levitsky A.A."/>
            <person name="Li J."/>
            <person name="Li Z."/>
            <person name="Liang Y."/>
            <person name="Lin X."/>
            <person name="Liu X."/>
            <person name="Mattei B."/>
            <person name="McIntosh T.C."/>
            <person name="McLeod M.P."/>
            <person name="McPherson D."/>
            <person name="Merkulov G."/>
            <person name="Milshina N.V."/>
            <person name="Mobarry C."/>
            <person name="Morris J."/>
            <person name="Moshrefi A."/>
            <person name="Mount S.M."/>
            <person name="Moy M."/>
            <person name="Murphy B."/>
            <person name="Murphy L."/>
            <person name="Muzny D.M."/>
            <person name="Nelson D.L."/>
            <person name="Nelson D.R."/>
            <person name="Nelson K.A."/>
            <person name="Nixon K."/>
            <person name="Nusskern D.R."/>
            <person name="Pacleb J.M."/>
            <person name="Palazzolo M."/>
            <person name="Pittman G.S."/>
            <person name="Pan S."/>
            <person name="Pollard J."/>
            <person name="Puri V."/>
            <person name="Reese M.G."/>
            <person name="Reinert K."/>
            <person name="Remington K."/>
            <person name="Saunders R.D."/>
            <person name="Scheeler F."/>
            <person name="Shen H."/>
            <person name="Shue B.C."/>
            <person name="Siden-Kiamos I."/>
            <person name="Simpson M."/>
            <person name="Skupski M.P."/>
            <person name="Smith T."/>
            <person name="Spier E."/>
            <person name="Spradling A.C."/>
            <person name="Stapleton M."/>
            <person name="Strong R."/>
            <person name="Sun E."/>
            <person name="Svirskas R."/>
            <person name="Tector C."/>
            <person name="Turner R."/>
            <person name="Venter E."/>
            <person name="Wang A.H."/>
            <person name="Wang X."/>
            <person name="Wang Z.Y."/>
            <person name="Wassarman D.A."/>
            <person name="Weinstock G.M."/>
            <person name="Weissenbach J."/>
            <person name="Williams S.M."/>
            <person name="WoodageT"/>
            <person name="Worley K.C."/>
            <person name="Wu D."/>
            <person name="Yang S."/>
            <person name="Yao Q.A."/>
            <person name="Ye J."/>
            <person name="Yeh R.F."/>
            <person name="Zaveri J.S."/>
            <person name="Zhan M."/>
            <person name="Zhang G."/>
            <person name="Zhao Q."/>
            <person name="Zheng L."/>
            <person name="Zheng X.H."/>
            <person name="Zhong F.N."/>
            <person name="Zhong W."/>
            <person name="Zhou X."/>
            <person name="Zhu S."/>
            <person name="Zhu X."/>
            <person name="Smith H.O."/>
            <person name="Gibbs R.A."/>
            <person name="Myers E.W."/>
            <person name="Rubin G.M."/>
            <person name="Venter J.C."/>
        </authorList>
    </citation>
    <scope>NUCLEOTIDE SEQUENCE [LARGE SCALE GENOMIC DNA]</scope>
    <source>
        <strain evidence="7">Berkeley</strain>
    </source>
</reference>
<dbReference type="CDD" id="cd00037">
    <property type="entry name" value="CLECT"/>
    <property type="match status" value="1"/>
</dbReference>
<dbReference type="PaxDb" id="7227-FBpp0300410"/>
<dbReference type="AlphaFoldDB" id="Q9VLW1"/>
<evidence type="ECO:0000259" key="2">
    <source>
        <dbReference type="PROSITE" id="PS50041"/>
    </source>
</evidence>
<dbReference type="Proteomes" id="UP000000803">
    <property type="component" value="Chromosome 2L"/>
</dbReference>
<feature type="signal peptide" evidence="1">
    <location>
        <begin position="1"/>
        <end position="19"/>
    </location>
</feature>
<reference evidence="3" key="15">
    <citation type="submission" date="2022-11" db="EMBL/GenBank/DDBJ databases">
        <authorList>
            <consortium name="FlyBase"/>
        </authorList>
    </citation>
    <scope>NUCLEOTIDE SEQUENCE</scope>
</reference>
<reference evidence="3 7" key="6">
    <citation type="journal article" date="2005" name="PLoS Comput. Biol.">
        <title>Combined evidence annotation of transposable elements in genome sequences.</title>
        <authorList>
            <person name="Quesneville H."/>
            <person name="Bergman C.M."/>
            <person name="Andrieu O."/>
            <person name="Autard D."/>
            <person name="Nouaud D."/>
            <person name="Ashburner M."/>
            <person name="Anxolabehere D."/>
        </authorList>
    </citation>
    <scope>NUCLEOTIDE SEQUENCE [LARGE SCALE GENOMIC DNA]</scope>
    <source>
        <strain evidence="7">Berkeley</strain>
    </source>
</reference>
<dbReference type="GO" id="GO:0030246">
    <property type="term" value="F:carbohydrate binding"/>
    <property type="evidence" value="ECO:0000250"/>
    <property type="project" value="FlyBase"/>
</dbReference>
<reference evidence="3" key="13">
    <citation type="journal article" date="2015" name="Genome Res.">
        <title>The Release 6 reference sequence of the Drosophila melanogaster genome.</title>
        <authorList>
            <person name="Hoskins R.A."/>
            <person name="Carlson J.W."/>
            <person name="Wan K.H."/>
            <person name="Park S."/>
            <person name="Mendez I."/>
            <person name="Galle S.E."/>
            <person name="Booth B.W."/>
            <person name="Pfeiffer B.D."/>
            <person name="George R.A."/>
            <person name="Svirskas R."/>
            <person name="Krzywinski M."/>
            <person name="Schein J."/>
            <person name="Accardo M.C."/>
            <person name="Damia E."/>
            <person name="Messina G."/>
            <person name="Mendez-Lago M."/>
            <person name="de Pablos B."/>
            <person name="Demakova O.V."/>
            <person name="Andreyeva E.N."/>
            <person name="Boldyreva L.V."/>
            <person name="Marra M."/>
            <person name="Carvalho A.B."/>
            <person name="Dimitri P."/>
            <person name="Villasante A."/>
            <person name="Zhimulev I.F."/>
            <person name="Rubin G.M."/>
            <person name="Karpen G.H."/>
            <person name="Celniker S.E."/>
        </authorList>
    </citation>
    <scope>NUCLEOTIDE SEQUENCE</scope>
</reference>
<evidence type="ECO:0000313" key="7">
    <source>
        <dbReference type="Proteomes" id="UP000000803"/>
    </source>
</evidence>
<keyword evidence="7" id="KW-1185">Reference proteome</keyword>
<reference evidence="3" key="12">
    <citation type="journal article" date="2015" name="G3 (Bethesda)">
        <title>Gene Model Annotations for Drosophila melanogaster: The Rule-Benders.</title>
        <authorList>
            <consortium name="FlyBase Consortium"/>
            <person name="Crosby M.A."/>
            <person name="Gramates L.S."/>
            <person name="Dos Santos G."/>
            <person name="Matthews B.B."/>
            <person name="St Pierre S.E."/>
            <person name="Zhou P."/>
            <person name="Schroeder A.J."/>
            <person name="Falls K."/>
            <person name="Emmert D.B."/>
            <person name="Russo S.M."/>
            <person name="Gelbart W.M."/>
            <person name="null"/>
        </authorList>
    </citation>
    <scope>NUCLEOTIDE SEQUENCE</scope>
</reference>
<dbReference type="EMBL" id="AE014134">
    <property type="protein sequence ID" value="AHN54242.1"/>
    <property type="molecule type" value="Genomic_DNA"/>
</dbReference>
<dbReference type="InterPro" id="IPR016186">
    <property type="entry name" value="C-type_lectin-like/link_sf"/>
</dbReference>
<organism evidence="3 7">
    <name type="scientific">Drosophila melanogaster</name>
    <name type="common">Fruit fly</name>
    <dbReference type="NCBI Taxonomy" id="7227"/>
    <lineage>
        <taxon>Eukaryota</taxon>
        <taxon>Metazoa</taxon>
        <taxon>Ecdysozoa</taxon>
        <taxon>Arthropoda</taxon>
        <taxon>Hexapoda</taxon>
        <taxon>Insecta</taxon>
        <taxon>Pterygota</taxon>
        <taxon>Neoptera</taxon>
        <taxon>Endopterygota</taxon>
        <taxon>Diptera</taxon>
        <taxon>Brachycera</taxon>
        <taxon>Muscomorpha</taxon>
        <taxon>Ephydroidea</taxon>
        <taxon>Drosophilidae</taxon>
        <taxon>Drosophila</taxon>
        <taxon>Sophophora</taxon>
    </lineage>
</organism>
<dbReference type="GeneID" id="53542"/>
<reference evidence="3" key="8">
    <citation type="submission" date="2006-08" db="EMBL/GenBank/DDBJ databases">
        <authorList>
            <person name="Celniker S."/>
            <person name="Carlson J."/>
            <person name="Wan K."/>
            <person name="Frise E."/>
            <person name="Hoskins R."/>
            <person name="Park S."/>
            <person name="Svirskas R."/>
            <person name="Rubin G."/>
        </authorList>
    </citation>
    <scope>NUCLEOTIDE SEQUENCE</scope>
</reference>
<dbReference type="FunCoup" id="Q9VLW1">
    <property type="interactions" value="47"/>
</dbReference>
<reference evidence="3 7" key="10">
    <citation type="journal article" date="2007" name="Science">
        <title>Sequence finishing and mapping of Drosophila melanogaster heterochromatin.</title>
        <authorList>
            <person name="Hoskins R.A."/>
            <person name="Carlson J.W."/>
            <person name="Kennedy C."/>
            <person name="Acevedo D."/>
            <person name="Evans-Holm M."/>
            <person name="Frise E."/>
            <person name="Wan K.H."/>
            <person name="Park S."/>
            <person name="Mendez-Lago M."/>
            <person name="Rossi F."/>
            <person name="Villasante A."/>
            <person name="Dimitri P."/>
            <person name="Karpen G.H."/>
            <person name="Celniker S.E."/>
        </authorList>
    </citation>
    <scope>NUCLEOTIDE SEQUENCE [LARGE SCALE GENOMIC DNA]</scope>
    <source>
        <strain evidence="7">Berkeley</strain>
    </source>
</reference>
<dbReference type="STRING" id="7227.FBpp0310064"/>
<dbReference type="Bgee" id="FBgn0040099">
    <property type="expression patterns" value="Expressed in hemocyte (sensu Nematoda and Protostomia) in arthropod fat body and 76 other cell types or tissues"/>
</dbReference>
<dbReference type="EMBL" id="AE014134">
    <property type="protein sequence ID" value="AAF52570.2"/>
    <property type="molecule type" value="Genomic_DNA"/>
</dbReference>
<dbReference type="RefSeq" id="NP_652636.2">
    <property type="nucleotide sequence ID" value="NM_144379.3"/>
</dbReference>
<reference evidence="3 7" key="5">
    <citation type="journal article" date="2002" name="Genome Biol.">
        <title>Heterochromatic sequences in a Drosophila whole-genome shotgun assembly.</title>
        <authorList>
            <person name="Hoskins R.A."/>
            <person name="Smith C.D."/>
            <person name="Carlson J.W."/>
            <person name="Carvalho A.B."/>
            <person name="Halpern A."/>
            <person name="Kaminker J.S."/>
            <person name="Kennedy C."/>
            <person name="Mungall C.J."/>
            <person name="Sullivan B.A."/>
            <person name="Sutton G.G."/>
            <person name="Yasuhara J.C."/>
            <person name="Wakimoto B.T."/>
            <person name="Myers E.W."/>
            <person name="Celniker S.E."/>
            <person name="Rubin G.M."/>
            <person name="Karpen G.H."/>
        </authorList>
    </citation>
    <scope>NUCLEOTIDE SEQUENCE [LARGE SCALE GENOMIC DNA]</scope>
    <source>
        <strain evidence="7">Berkeley</strain>
    </source>
</reference>
<reference evidence="7" key="2">
    <citation type="journal article" date="2002" name="Genome Biol.">
        <title>Finishing a whole-genome shotgun: release 3 of the Drosophila melanogaster euchromatic genome sequence.</title>
        <authorList>
            <person name="Celniker S.E."/>
            <person name="Wheeler D.A."/>
            <person name="Kronmiller B."/>
            <person name="Carlson J.W."/>
            <person name="Halpern A."/>
            <person name="Patel S."/>
            <person name="Adams M."/>
            <person name="Champe M."/>
            <person name="Dugan S.P."/>
            <person name="Frise E."/>
            <person name="Hodgson A."/>
            <person name="George R.A."/>
            <person name="Hoskins R.A."/>
            <person name="Laverty T."/>
            <person name="Muzny D.M."/>
            <person name="Nelson C.R."/>
            <person name="Pacleb J.M."/>
            <person name="Park S."/>
            <person name="Pfeiffer B.D."/>
            <person name="Richards S."/>
            <person name="Sodergren E.J."/>
            <person name="Svirskas R."/>
            <person name="Tabor P.E."/>
            <person name="Wan K."/>
            <person name="Stapleton M."/>
            <person name="Sutton G.G."/>
            <person name="Venter C."/>
            <person name="Weinstock G."/>
            <person name="Scherer S.E."/>
            <person name="Myers E.W."/>
            <person name="Gibbs R.A."/>
            <person name="Rubin G.M."/>
        </authorList>
    </citation>
    <scope>NUCLEOTIDE SEQUENCE [LARGE SCALE GENOMIC DNA]</scope>
    <source>
        <strain evidence="7">Berkeley</strain>
    </source>
</reference>
<reference evidence="3" key="11">
    <citation type="journal article" date="2015" name="G3 (Bethesda)">
        <title>Gene Model Annotations for Drosophila melanogaster: Impact of High-Throughput Data.</title>
        <authorList>
            <consortium name="FlyBase Consortium"/>
            <person name="Matthews B.B."/>
            <person name="Dos Santos G."/>
            <person name="Crosby M.A."/>
            <person name="Emmert D.B."/>
            <person name="St Pierre S.E."/>
            <person name="Gramates L.S."/>
            <person name="Zhou P."/>
            <person name="Schroeder A.J."/>
            <person name="Falls K."/>
            <person name="Strelets V."/>
            <person name="Russo S.M."/>
            <person name="Gelbart W.M."/>
            <person name="null"/>
        </authorList>
    </citation>
    <scope>NUCLEOTIDE SEQUENCE</scope>
</reference>
<name>Q9VLW1_DROME</name>
<dbReference type="VEuPathDB" id="VectorBase:FBgn0040099"/>
<dbReference type="FlyBase" id="FBgn0040099">
    <property type="gene designation" value="lectin-28C"/>
</dbReference>
<dbReference type="GO" id="GO:0005615">
    <property type="term" value="C:extracellular space"/>
    <property type="evidence" value="ECO:0000250"/>
    <property type="project" value="FlyBase"/>
</dbReference>
<dbReference type="IntAct" id="Q9VLW1">
    <property type="interactions" value="1"/>
</dbReference>
<feature type="domain" description="C-type lectin" evidence="2">
    <location>
        <begin position="150"/>
        <end position="260"/>
    </location>
</feature>
<dbReference type="SMR" id="Q9VLW1"/>
<evidence type="ECO:0000313" key="6">
    <source>
        <dbReference type="FlyBase" id="FBgn0040099"/>
    </source>
</evidence>
<accession>Q9VLW1</accession>
<dbReference type="Gene3D" id="3.10.100.10">
    <property type="entry name" value="Mannose-Binding Protein A, subunit A"/>
    <property type="match status" value="1"/>
</dbReference>
<evidence type="ECO:0000313" key="5">
    <source>
        <dbReference type="EMBL" id="AHN54242.1"/>
    </source>
</evidence>
<dbReference type="UCSC" id="CG7106-RA">
    <property type="organism name" value="d. melanogaster"/>
</dbReference>
<reference evidence="7" key="4">
    <citation type="journal article" date="2002" name="Genome Biol.">
        <title>The transposable elements of the Drosophila melanogaster euchromatin: a genomics perspective.</title>
        <authorList>
            <person name="Kaminker J.S."/>
            <person name="Bergman C.M."/>
            <person name="Kronmiller B."/>
            <person name="Carlson J."/>
            <person name="Svirskas R."/>
            <person name="Patel S."/>
            <person name="Frise E."/>
            <person name="Wheeler D.A."/>
            <person name="Lewis S.E."/>
            <person name="Rubin G.M."/>
            <person name="Ashburner M."/>
            <person name="Celniker S.E."/>
        </authorList>
    </citation>
    <scope>NUCLEOTIDE SEQUENCE [LARGE SCALE GENOMIC DNA]</scope>
    <source>
        <strain evidence="7">Berkeley</strain>
    </source>
</reference>
<accession>Q4U3Q2</accession>
<protein>
    <submittedName>
        <fullName evidence="4">Lectin type C</fullName>
    </submittedName>
    <submittedName>
        <fullName evidence="3">Lectin-28C, isoform B</fullName>
    </submittedName>
    <submittedName>
        <fullName evidence="5">Lectin-28C, isoform C</fullName>
    </submittedName>
</protein>
<reference evidence="7" key="3">
    <citation type="journal article" date="2002" name="Genome Biol.">
        <title>Annotation of the Drosophila melanogaster euchromatic genome: a systematic review.</title>
        <authorList>
            <person name="Misra S."/>
            <person name="Crosby M.A."/>
            <person name="Mungall C.J."/>
            <person name="Matthews B.B."/>
            <person name="Campbell K.S."/>
            <person name="Hradecky P."/>
            <person name="Huang Y."/>
            <person name="Kaminker J.S."/>
            <person name="Millburn G.H."/>
            <person name="Prochnik S.E."/>
            <person name="Smith C.D."/>
            <person name="Tupy J.L."/>
            <person name="Whitfied E.J."/>
            <person name="Bayraktaroglu L."/>
            <person name="Berman B.P."/>
            <person name="Bettencourt B.R."/>
            <person name="Celniker S.E."/>
            <person name="de Grey A.D."/>
            <person name="Drysdale R.A."/>
            <person name="Harris N.L."/>
            <person name="Richter J."/>
            <person name="Russo S."/>
            <person name="Schroeder A.J."/>
            <person name="Shu S.Q."/>
            <person name="Stapleton M."/>
            <person name="Yamada C."/>
            <person name="Ashburner M."/>
            <person name="Gelbart W.M."/>
            <person name="Rubin G.M."/>
            <person name="Lewis S.E."/>
        </authorList>
    </citation>
    <scope>GENOME REANNOTATION</scope>
    <source>
        <strain evidence="7">Berkeley</strain>
    </source>
</reference>
<evidence type="ECO:0007829" key="8">
    <source>
        <dbReference type="PeptideAtlas" id="Q9VLW1"/>
    </source>
</evidence>
<dbReference type="SUPFAM" id="SSF56436">
    <property type="entry name" value="C-type lectin-like"/>
    <property type="match status" value="1"/>
</dbReference>
<dbReference type="RefSeq" id="NP_001285727.1">
    <property type="nucleotide sequence ID" value="NM_001298798.1"/>
</dbReference>
<dbReference type="GO" id="GO:0008228">
    <property type="term" value="P:opsonization"/>
    <property type="evidence" value="ECO:0000250"/>
    <property type="project" value="FlyBase"/>
</dbReference>
<dbReference type="OMA" id="WNDKEDC"/>
<evidence type="ECO:0000256" key="1">
    <source>
        <dbReference type="SAM" id="SignalP"/>
    </source>
</evidence>
<dbReference type="AGR" id="FB:FBgn0040099"/>